<dbReference type="Proteomes" id="UP000053647">
    <property type="component" value="Unassembled WGS sequence"/>
</dbReference>
<evidence type="ECO:0000313" key="2">
    <source>
        <dbReference type="Proteomes" id="UP000053647"/>
    </source>
</evidence>
<evidence type="ECO:0000313" key="1">
    <source>
        <dbReference type="EMBL" id="KIJ14483.1"/>
    </source>
</evidence>
<proteinExistence type="predicted"/>
<name>A0A0C9TW26_PAXIN</name>
<accession>A0A0C9TW26</accession>
<reference evidence="1 2" key="1">
    <citation type="submission" date="2014-06" db="EMBL/GenBank/DDBJ databases">
        <authorList>
            <consortium name="DOE Joint Genome Institute"/>
            <person name="Kuo A."/>
            <person name="Kohler A."/>
            <person name="Nagy L.G."/>
            <person name="Floudas D."/>
            <person name="Copeland A."/>
            <person name="Barry K.W."/>
            <person name="Cichocki N."/>
            <person name="Veneault-Fourrey C."/>
            <person name="LaButti K."/>
            <person name="Lindquist E.A."/>
            <person name="Lipzen A."/>
            <person name="Lundell T."/>
            <person name="Morin E."/>
            <person name="Murat C."/>
            <person name="Sun H."/>
            <person name="Tunlid A."/>
            <person name="Henrissat B."/>
            <person name="Grigoriev I.V."/>
            <person name="Hibbett D.S."/>
            <person name="Martin F."/>
            <person name="Nordberg H.P."/>
            <person name="Cantor M.N."/>
            <person name="Hua S.X."/>
        </authorList>
    </citation>
    <scope>NUCLEOTIDE SEQUENCE [LARGE SCALE GENOMIC DNA]</scope>
    <source>
        <strain evidence="1 2">ATCC 200175</strain>
    </source>
</reference>
<sequence>SPAWFCWPTVLQAAIQYCPHVRVNGAAGANQLEGGWRGEKGPSDSGVRSGCGRDLESVRYVAFEFNVSCWGRLIHTDSCSE</sequence>
<reference evidence="2" key="2">
    <citation type="submission" date="2015-01" db="EMBL/GenBank/DDBJ databases">
        <title>Evolutionary Origins and Diversification of the Mycorrhizal Mutualists.</title>
        <authorList>
            <consortium name="DOE Joint Genome Institute"/>
            <consortium name="Mycorrhizal Genomics Consortium"/>
            <person name="Kohler A."/>
            <person name="Kuo A."/>
            <person name="Nagy L.G."/>
            <person name="Floudas D."/>
            <person name="Copeland A."/>
            <person name="Barry K.W."/>
            <person name="Cichocki N."/>
            <person name="Veneault-Fourrey C."/>
            <person name="LaButti K."/>
            <person name="Lindquist E.A."/>
            <person name="Lipzen A."/>
            <person name="Lundell T."/>
            <person name="Morin E."/>
            <person name="Murat C."/>
            <person name="Riley R."/>
            <person name="Ohm R."/>
            <person name="Sun H."/>
            <person name="Tunlid A."/>
            <person name="Henrissat B."/>
            <person name="Grigoriev I.V."/>
            <person name="Hibbett D.S."/>
            <person name="Martin F."/>
        </authorList>
    </citation>
    <scope>NUCLEOTIDE SEQUENCE [LARGE SCALE GENOMIC DNA]</scope>
    <source>
        <strain evidence="2">ATCC 200175</strain>
    </source>
</reference>
<keyword evidence="2" id="KW-1185">Reference proteome</keyword>
<organism evidence="1 2">
    <name type="scientific">Paxillus involutus ATCC 200175</name>
    <dbReference type="NCBI Taxonomy" id="664439"/>
    <lineage>
        <taxon>Eukaryota</taxon>
        <taxon>Fungi</taxon>
        <taxon>Dikarya</taxon>
        <taxon>Basidiomycota</taxon>
        <taxon>Agaricomycotina</taxon>
        <taxon>Agaricomycetes</taxon>
        <taxon>Agaricomycetidae</taxon>
        <taxon>Boletales</taxon>
        <taxon>Paxilineae</taxon>
        <taxon>Paxillaceae</taxon>
        <taxon>Paxillus</taxon>
    </lineage>
</organism>
<dbReference type="HOGENOM" id="CLU_2580342_0_0_1"/>
<gene>
    <name evidence="1" type="ORF">PAXINDRAFT_134681</name>
</gene>
<dbReference type="AlphaFoldDB" id="A0A0C9TW26"/>
<dbReference type="EMBL" id="KN819342">
    <property type="protein sequence ID" value="KIJ14483.1"/>
    <property type="molecule type" value="Genomic_DNA"/>
</dbReference>
<protein>
    <submittedName>
        <fullName evidence="1">Uncharacterized protein</fullName>
    </submittedName>
</protein>
<feature type="non-terminal residue" evidence="1">
    <location>
        <position position="1"/>
    </location>
</feature>